<dbReference type="Gramene" id="OE9A006098T1">
    <property type="protein sequence ID" value="OE9A006098C1"/>
    <property type="gene ID" value="OE9A006098"/>
</dbReference>
<evidence type="ECO:0000313" key="2">
    <source>
        <dbReference type="Proteomes" id="UP000594638"/>
    </source>
</evidence>
<keyword evidence="2" id="KW-1185">Reference proteome</keyword>
<organism evidence="1 2">
    <name type="scientific">Olea europaea subsp. europaea</name>
    <dbReference type="NCBI Taxonomy" id="158383"/>
    <lineage>
        <taxon>Eukaryota</taxon>
        <taxon>Viridiplantae</taxon>
        <taxon>Streptophyta</taxon>
        <taxon>Embryophyta</taxon>
        <taxon>Tracheophyta</taxon>
        <taxon>Spermatophyta</taxon>
        <taxon>Magnoliopsida</taxon>
        <taxon>eudicotyledons</taxon>
        <taxon>Gunneridae</taxon>
        <taxon>Pentapetalae</taxon>
        <taxon>asterids</taxon>
        <taxon>lamiids</taxon>
        <taxon>Lamiales</taxon>
        <taxon>Oleaceae</taxon>
        <taxon>Oleeae</taxon>
        <taxon>Olea</taxon>
    </lineage>
</organism>
<accession>A0A8S0QI88</accession>
<name>A0A8S0QI88_OLEEU</name>
<proteinExistence type="predicted"/>
<reference evidence="1 2" key="1">
    <citation type="submission" date="2019-12" db="EMBL/GenBank/DDBJ databases">
        <authorList>
            <person name="Alioto T."/>
            <person name="Alioto T."/>
            <person name="Gomez Garrido J."/>
        </authorList>
    </citation>
    <scope>NUCLEOTIDE SEQUENCE [LARGE SCALE GENOMIC DNA]</scope>
</reference>
<gene>
    <name evidence="1" type="ORF">OLEA9_A006098</name>
</gene>
<sequence length="116" mass="12862">MPVTRMDHRIEALEGVVAQIQPLGNSMVELKGDLEHLNARLVMELGKLNYKIEVSLAMGRKELNEALQILAKMINGIPQESTGVTEAELSVMTVPKVLDLEDLQAQIWADERLDGV</sequence>
<evidence type="ECO:0000313" key="1">
    <source>
        <dbReference type="EMBL" id="CAA2965233.1"/>
    </source>
</evidence>
<dbReference type="AlphaFoldDB" id="A0A8S0QI88"/>
<dbReference type="Proteomes" id="UP000594638">
    <property type="component" value="Unassembled WGS sequence"/>
</dbReference>
<protein>
    <submittedName>
        <fullName evidence="1">Uncharacterized protein</fullName>
    </submittedName>
</protein>
<dbReference type="EMBL" id="CACTIH010001839">
    <property type="protein sequence ID" value="CAA2965233.1"/>
    <property type="molecule type" value="Genomic_DNA"/>
</dbReference>
<comment type="caution">
    <text evidence="1">The sequence shown here is derived from an EMBL/GenBank/DDBJ whole genome shotgun (WGS) entry which is preliminary data.</text>
</comment>